<dbReference type="AlphaFoldDB" id="A0A7X2NT10"/>
<proteinExistence type="predicted"/>
<comment type="caution">
    <text evidence="1">The sequence shown here is derived from an EMBL/GenBank/DDBJ whole genome shotgun (WGS) entry which is preliminary data.</text>
</comment>
<accession>A0A7X2NT10</accession>
<protein>
    <submittedName>
        <fullName evidence="1">Uncharacterized protein</fullName>
    </submittedName>
</protein>
<gene>
    <name evidence="1" type="ORF">FYJ51_08280</name>
</gene>
<reference evidence="1 2" key="1">
    <citation type="submission" date="2019-08" db="EMBL/GenBank/DDBJ databases">
        <title>In-depth cultivation of the pig gut microbiome towards novel bacterial diversity and tailored functional studies.</title>
        <authorList>
            <person name="Wylensek D."/>
            <person name="Hitch T.C.A."/>
            <person name="Clavel T."/>
        </authorList>
    </citation>
    <scope>NUCLEOTIDE SEQUENCE [LARGE SCALE GENOMIC DNA]</scope>
    <source>
        <strain evidence="1 2">Oil+RF-744-GAM-WT-6</strain>
    </source>
</reference>
<dbReference type="EMBL" id="VUMN01000019">
    <property type="protein sequence ID" value="MSS58903.1"/>
    <property type="molecule type" value="Genomic_DNA"/>
</dbReference>
<sequence>MEIVYVKTLKEMKERLSSAPEDRSRWIILGDPIHHKAQLMIALEKPMDKEAQSGYCAQYDNYETDETRWSGEEPLTYEEAKNQALSWLDELLS</sequence>
<evidence type="ECO:0000313" key="1">
    <source>
        <dbReference type="EMBL" id="MSS58903.1"/>
    </source>
</evidence>
<dbReference type="Proteomes" id="UP000461880">
    <property type="component" value="Unassembled WGS sequence"/>
</dbReference>
<keyword evidence="2" id="KW-1185">Reference proteome</keyword>
<organism evidence="1 2">
    <name type="scientific">Stecheria intestinalis</name>
    <dbReference type="NCBI Taxonomy" id="2606630"/>
    <lineage>
        <taxon>Bacteria</taxon>
        <taxon>Bacillati</taxon>
        <taxon>Bacillota</taxon>
        <taxon>Erysipelotrichia</taxon>
        <taxon>Erysipelotrichales</taxon>
        <taxon>Erysipelotrichaceae</taxon>
        <taxon>Stecheria</taxon>
    </lineage>
</organism>
<name>A0A7X2NT10_9FIRM</name>
<evidence type="ECO:0000313" key="2">
    <source>
        <dbReference type="Proteomes" id="UP000461880"/>
    </source>
</evidence>
<dbReference type="RefSeq" id="WP_154504908.1">
    <property type="nucleotide sequence ID" value="NZ_JAQXPC010000055.1"/>
</dbReference>